<evidence type="ECO:0000313" key="4">
    <source>
        <dbReference type="Proteomes" id="UP001162483"/>
    </source>
</evidence>
<keyword evidence="2" id="KW-0812">Transmembrane</keyword>
<accession>A0ABN9E9A0</accession>
<keyword evidence="2" id="KW-1133">Transmembrane helix</keyword>
<keyword evidence="4" id="KW-1185">Reference proteome</keyword>
<dbReference type="Proteomes" id="UP001162483">
    <property type="component" value="Unassembled WGS sequence"/>
</dbReference>
<proteinExistence type="predicted"/>
<feature type="compositionally biased region" description="Polar residues" evidence="1">
    <location>
        <begin position="34"/>
        <end position="46"/>
    </location>
</feature>
<evidence type="ECO:0000313" key="3">
    <source>
        <dbReference type="EMBL" id="CAI9580023.1"/>
    </source>
</evidence>
<organism evidence="3 4">
    <name type="scientific">Staurois parvus</name>
    <dbReference type="NCBI Taxonomy" id="386267"/>
    <lineage>
        <taxon>Eukaryota</taxon>
        <taxon>Metazoa</taxon>
        <taxon>Chordata</taxon>
        <taxon>Craniata</taxon>
        <taxon>Vertebrata</taxon>
        <taxon>Euteleostomi</taxon>
        <taxon>Amphibia</taxon>
        <taxon>Batrachia</taxon>
        <taxon>Anura</taxon>
        <taxon>Neobatrachia</taxon>
        <taxon>Ranoidea</taxon>
        <taxon>Ranidae</taxon>
        <taxon>Staurois</taxon>
    </lineage>
</organism>
<feature type="region of interest" description="Disordered" evidence="1">
    <location>
        <begin position="21"/>
        <end position="48"/>
    </location>
</feature>
<dbReference type="EMBL" id="CATNWA010015149">
    <property type="protein sequence ID" value="CAI9580023.1"/>
    <property type="molecule type" value="Genomic_DNA"/>
</dbReference>
<name>A0ABN9E9A0_9NEOB</name>
<sequence>MIGTSYRGPVRRSVFHCVRRTQRAPDRGAARSQGARTSRSNVSGWNGQAGKGRCLSIVFFFFFFFFFLWHVLNIFVRGESYFTS</sequence>
<protein>
    <submittedName>
        <fullName evidence="3">Uncharacterized protein</fullName>
    </submittedName>
</protein>
<comment type="caution">
    <text evidence="3">The sequence shown here is derived from an EMBL/GenBank/DDBJ whole genome shotgun (WGS) entry which is preliminary data.</text>
</comment>
<evidence type="ECO:0000256" key="2">
    <source>
        <dbReference type="SAM" id="Phobius"/>
    </source>
</evidence>
<feature type="non-terminal residue" evidence="3">
    <location>
        <position position="84"/>
    </location>
</feature>
<evidence type="ECO:0000256" key="1">
    <source>
        <dbReference type="SAM" id="MobiDB-lite"/>
    </source>
</evidence>
<feature type="transmembrane region" description="Helical" evidence="2">
    <location>
        <begin position="54"/>
        <end position="76"/>
    </location>
</feature>
<gene>
    <name evidence="3" type="ORF">SPARVUS_LOCUS9223084</name>
</gene>
<reference evidence="3" key="1">
    <citation type="submission" date="2023-05" db="EMBL/GenBank/DDBJ databases">
        <authorList>
            <person name="Stuckert A."/>
        </authorList>
    </citation>
    <scope>NUCLEOTIDE SEQUENCE</scope>
</reference>
<keyword evidence="2" id="KW-0472">Membrane</keyword>